<dbReference type="SUPFAM" id="SSF57845">
    <property type="entry name" value="B-box zinc-binding domain"/>
    <property type="match status" value="1"/>
</dbReference>
<evidence type="ECO:0000259" key="7">
    <source>
        <dbReference type="PROSITE" id="PS50119"/>
    </source>
</evidence>
<dbReference type="SUPFAM" id="SSF57850">
    <property type="entry name" value="RING/U-box"/>
    <property type="match status" value="1"/>
</dbReference>
<evidence type="ECO:0000256" key="4">
    <source>
        <dbReference type="ARBA" id="ARBA00022833"/>
    </source>
</evidence>
<dbReference type="AlphaFoldDB" id="A0A1S3JKL5"/>
<dbReference type="PROSITE" id="PS00518">
    <property type="entry name" value="ZF_RING_1"/>
    <property type="match status" value="1"/>
</dbReference>
<dbReference type="InterPro" id="IPR017907">
    <property type="entry name" value="Znf_RING_CS"/>
</dbReference>
<dbReference type="Gene3D" id="3.30.160.60">
    <property type="entry name" value="Classic Zinc Finger"/>
    <property type="match status" value="1"/>
</dbReference>
<dbReference type="PROSITE" id="PS50089">
    <property type="entry name" value="ZF_RING_2"/>
    <property type="match status" value="1"/>
</dbReference>
<evidence type="ECO:0000256" key="5">
    <source>
        <dbReference type="PROSITE-ProRule" id="PRU00024"/>
    </source>
</evidence>
<dbReference type="InterPro" id="IPR011042">
    <property type="entry name" value="6-blade_b-propeller_TolB-like"/>
</dbReference>
<keyword evidence="3 5" id="KW-0863">Zinc-finger</keyword>
<dbReference type="PANTHER" id="PTHR25462">
    <property type="entry name" value="BONUS, ISOFORM C-RELATED"/>
    <property type="match status" value="1"/>
</dbReference>
<protein>
    <submittedName>
        <fullName evidence="9">Tripartite motif-containing protein 2-like</fullName>
    </submittedName>
</protein>
<feature type="domain" description="B box-type" evidence="7">
    <location>
        <begin position="158"/>
        <end position="199"/>
    </location>
</feature>
<evidence type="ECO:0000313" key="8">
    <source>
        <dbReference type="Proteomes" id="UP000085678"/>
    </source>
</evidence>
<dbReference type="CDD" id="cd19757">
    <property type="entry name" value="Bbox1"/>
    <property type="match status" value="1"/>
</dbReference>
<evidence type="ECO:0000313" key="9">
    <source>
        <dbReference type="RefSeq" id="XP_013410449.1"/>
    </source>
</evidence>
<dbReference type="InterPro" id="IPR013083">
    <property type="entry name" value="Znf_RING/FYVE/PHD"/>
</dbReference>
<dbReference type="InterPro" id="IPR001841">
    <property type="entry name" value="Znf_RING"/>
</dbReference>
<proteinExistence type="predicted"/>
<feature type="domain" description="RING-type" evidence="6">
    <location>
        <begin position="14"/>
        <end position="58"/>
    </location>
</feature>
<keyword evidence="1" id="KW-0597">Phosphoprotein</keyword>
<dbReference type="PANTHER" id="PTHR25462:SF296">
    <property type="entry name" value="MEIOTIC P26, ISOFORM F"/>
    <property type="match status" value="1"/>
</dbReference>
<keyword evidence="4" id="KW-0862">Zinc</keyword>
<dbReference type="KEGG" id="lak:106173759"/>
<dbReference type="STRING" id="7574.A0A1S3JKL5"/>
<dbReference type="InterPro" id="IPR047153">
    <property type="entry name" value="TRIM45/56/19-like"/>
</dbReference>
<dbReference type="GO" id="GO:0008270">
    <property type="term" value="F:zinc ion binding"/>
    <property type="evidence" value="ECO:0007669"/>
    <property type="project" value="UniProtKB-KW"/>
</dbReference>
<dbReference type="SMART" id="SM00184">
    <property type="entry name" value="RING"/>
    <property type="match status" value="2"/>
</dbReference>
<dbReference type="Gene3D" id="3.30.40.10">
    <property type="entry name" value="Zinc/RING finger domain, C3HC4 (zinc finger)"/>
    <property type="match status" value="1"/>
</dbReference>
<reference evidence="9" key="1">
    <citation type="submission" date="2025-08" db="UniProtKB">
        <authorList>
            <consortium name="RefSeq"/>
        </authorList>
    </citation>
    <scope>IDENTIFICATION</scope>
    <source>
        <tissue evidence="9">Gonads</tissue>
    </source>
</reference>
<evidence type="ECO:0000256" key="3">
    <source>
        <dbReference type="ARBA" id="ARBA00022771"/>
    </source>
</evidence>
<dbReference type="Pfam" id="PF00643">
    <property type="entry name" value="zf-B_box"/>
    <property type="match status" value="1"/>
</dbReference>
<dbReference type="PROSITE" id="PS50119">
    <property type="entry name" value="ZF_BBOX"/>
    <property type="match status" value="1"/>
</dbReference>
<name>A0A1S3JKL5_LINAN</name>
<dbReference type="GeneID" id="106173759"/>
<dbReference type="OrthoDB" id="9992988at2759"/>
<dbReference type="Pfam" id="PF13445">
    <property type="entry name" value="zf-RING_UBOX"/>
    <property type="match status" value="1"/>
</dbReference>
<keyword evidence="8" id="KW-1185">Reference proteome</keyword>
<dbReference type="Gene3D" id="2.120.10.30">
    <property type="entry name" value="TolB, C-terminal domain"/>
    <property type="match status" value="2"/>
</dbReference>
<evidence type="ECO:0000259" key="6">
    <source>
        <dbReference type="PROSITE" id="PS50089"/>
    </source>
</evidence>
<gene>
    <name evidence="9" type="primary">LOC106173759</name>
</gene>
<sequence>MSLSKILSEDFLTCSICLEKYKVPKVLGCAHTFCQHCLQDHLDKNFKGRPYFPCPICRGHCDLPVGGVSGLQTNHLLVSISHTLGQVEQAKGTKKCAICCLKNVPNPPTATKRCLDCEESMCGDCSSEHVLHKVCRDHKLFPVDQFDSDEYVKEMRARQNTLCDHNYKDPVEIYCPVCKKFVCVGCMVLEHQGHDCLRINIAADKRKEKLEFRLKSTQKKVLLYDQFETAAEDQKASVERGTKKAKTQVEKQLELVITTARQRANDILEEIDAKSNAKLDILNDLISTANANQNRLGDVVAFARKLINHGIAMDVLQMASACELSIDSVQTIDIPTLPAAMTQLQLLTNDMEEFVTNINSCLGDVVPAASGRLVTSFKVELAESPEEMISHVTTDTNGDILIGILCNEDRARNRIHIYDNTFVLQGTIPNPRATEKSMFGGIVIDDDGNIVTSCQQSNEIIVYTKTGEQVRTFHSEVPQAVAVNSKGHYVVAGFNTLTVHHKDGKVLQTTPDPEGEYLKYIYCSVNDGVIITGDDDIRVYDSYLQLKYRYGIQGDGDGQLDGPCGTCCLDNGDIFLTDLRNHRLHLVSPDGDFKRFLLSEENGLCLPNDVALNHLGQLVVAESGGDIKLFQL</sequence>
<evidence type="ECO:0000256" key="2">
    <source>
        <dbReference type="ARBA" id="ARBA00022723"/>
    </source>
</evidence>
<organism evidence="8 9">
    <name type="scientific">Lingula anatina</name>
    <name type="common">Brachiopod</name>
    <name type="synonym">Lingula unguis</name>
    <dbReference type="NCBI Taxonomy" id="7574"/>
    <lineage>
        <taxon>Eukaryota</taxon>
        <taxon>Metazoa</taxon>
        <taxon>Spiralia</taxon>
        <taxon>Lophotrochozoa</taxon>
        <taxon>Brachiopoda</taxon>
        <taxon>Linguliformea</taxon>
        <taxon>Lingulata</taxon>
        <taxon>Lingulida</taxon>
        <taxon>Linguloidea</taxon>
        <taxon>Lingulidae</taxon>
        <taxon>Lingula</taxon>
    </lineage>
</organism>
<accession>A0A1S3JKL5</accession>
<dbReference type="InterPro" id="IPR027370">
    <property type="entry name" value="Znf-RING_euk"/>
</dbReference>
<keyword evidence="2" id="KW-0479">Metal-binding</keyword>
<dbReference type="InParanoid" id="A0A1S3JKL5"/>
<dbReference type="SUPFAM" id="SSF63829">
    <property type="entry name" value="Calcium-dependent phosphotriesterase"/>
    <property type="match status" value="1"/>
</dbReference>
<evidence type="ECO:0000256" key="1">
    <source>
        <dbReference type="ARBA" id="ARBA00022553"/>
    </source>
</evidence>
<dbReference type="InterPro" id="IPR000315">
    <property type="entry name" value="Znf_B-box"/>
</dbReference>
<dbReference type="RefSeq" id="XP_013410449.1">
    <property type="nucleotide sequence ID" value="XM_013554995.1"/>
</dbReference>
<dbReference type="Proteomes" id="UP000085678">
    <property type="component" value="Unplaced"/>
</dbReference>